<dbReference type="Pfam" id="PF02321">
    <property type="entry name" value="OEP"/>
    <property type="match status" value="2"/>
</dbReference>
<organism evidence="4 5">
    <name type="scientific">Dokdonella koreensis DS-123</name>
    <dbReference type="NCBI Taxonomy" id="1300342"/>
    <lineage>
        <taxon>Bacteria</taxon>
        <taxon>Pseudomonadati</taxon>
        <taxon>Pseudomonadota</taxon>
        <taxon>Gammaproteobacteria</taxon>
        <taxon>Lysobacterales</taxon>
        <taxon>Rhodanobacteraceae</taxon>
        <taxon>Dokdonella</taxon>
    </lineage>
</organism>
<dbReference type="Gene3D" id="1.20.1600.10">
    <property type="entry name" value="Outer membrane efflux proteins (OEP)"/>
    <property type="match status" value="1"/>
</dbReference>
<keyword evidence="5" id="KW-1185">Reference proteome</keyword>
<keyword evidence="2 4" id="KW-0449">Lipoprotein</keyword>
<dbReference type="Proteomes" id="UP000076830">
    <property type="component" value="Chromosome"/>
</dbReference>
<dbReference type="PANTHER" id="PTHR30203:SF33">
    <property type="entry name" value="BLR4455 PROTEIN"/>
    <property type="match status" value="1"/>
</dbReference>
<evidence type="ECO:0000256" key="1">
    <source>
        <dbReference type="ARBA" id="ARBA00007613"/>
    </source>
</evidence>
<dbReference type="AlphaFoldDB" id="A0A167H890"/>
<evidence type="ECO:0000313" key="4">
    <source>
        <dbReference type="EMBL" id="ANB19426.1"/>
    </source>
</evidence>
<dbReference type="KEGG" id="dko:I596_3437"/>
<dbReference type="GO" id="GO:0009279">
    <property type="term" value="C:cell outer membrane"/>
    <property type="evidence" value="ECO:0007669"/>
    <property type="project" value="UniProtKB-SubCell"/>
</dbReference>
<dbReference type="PANTHER" id="PTHR30203">
    <property type="entry name" value="OUTER MEMBRANE CATION EFFLUX PROTEIN"/>
    <property type="match status" value="1"/>
</dbReference>
<evidence type="ECO:0000256" key="2">
    <source>
        <dbReference type="RuleBase" id="RU362097"/>
    </source>
</evidence>
<dbReference type="GO" id="GO:0015562">
    <property type="term" value="F:efflux transmembrane transporter activity"/>
    <property type="evidence" value="ECO:0007669"/>
    <property type="project" value="InterPro"/>
</dbReference>
<reference evidence="4 5" key="1">
    <citation type="submission" date="2016-04" db="EMBL/GenBank/DDBJ databases">
        <title>Complete genome sequence of Dokdonella koreensis DS-123T.</title>
        <authorList>
            <person name="Kim J.F."/>
            <person name="Lee H."/>
            <person name="Kwak M.-J."/>
        </authorList>
    </citation>
    <scope>NUCLEOTIDE SEQUENCE [LARGE SCALE GENOMIC DNA]</scope>
    <source>
        <strain evidence="4 5">DS-123</strain>
    </source>
</reference>
<sequence length="482" mass="50720">MLTVLLAGCAVGPEFRSPAPPETGAYLPDRLPATTASADTPTGDAQRFLEGTSPPDRWWVNFGNDQLSQRIEQALANSPSVASAQAALRQAQENVNAARGSLFPSVDANAGATRQNGIAAGTPGTSPFTVYNAGVGVSYTLDLFGGVRRGVEAQSALADLQRYQLEGTYLSLAANVATTSILEASLREQIRATEEIVDLYRQQYDLTSKQSEIGAKSQADVLVAQSQVATASAQLPELRKALAQTQTQLAVYLGRFPSEAEFAALELDAVKLPIDIPVSLPSTLVRERPDIRAAEAQLHQATAQVGIATANLFPTITLNGSYGSQAARGGDLFGSGTEAWSLGLNLLQPIFRGGTLRAQKRAAEAGVDKAAADYRTTVLTAFQNVADALRALELDAAGLKAQADAEQATRSSLDLVRIQYDDGAASYLQVIDATRLYQQARIAVIQARAARLTNTAALYAALGGGWRGTDAAAIAAAQTISN</sequence>
<evidence type="ECO:0000313" key="5">
    <source>
        <dbReference type="Proteomes" id="UP000076830"/>
    </source>
</evidence>
<comment type="subcellular location">
    <subcellularLocation>
        <location evidence="2">Cell outer membrane</location>
        <topology evidence="2">Lipid-anchor</topology>
    </subcellularLocation>
</comment>
<proteinExistence type="inferred from homology"/>
<dbReference type="InterPro" id="IPR003423">
    <property type="entry name" value="OMP_efflux"/>
</dbReference>
<dbReference type="RefSeq" id="WP_067650274.1">
    <property type="nucleotide sequence ID" value="NZ_CP015249.1"/>
</dbReference>
<keyword evidence="2" id="KW-0812">Transmembrane</keyword>
<dbReference type="Gene3D" id="2.20.200.10">
    <property type="entry name" value="Outer membrane efflux proteins (OEP)"/>
    <property type="match status" value="1"/>
</dbReference>
<evidence type="ECO:0000256" key="3">
    <source>
        <dbReference type="SAM" id="MobiDB-lite"/>
    </source>
</evidence>
<comment type="similarity">
    <text evidence="1 2">Belongs to the outer membrane factor (OMF) (TC 1.B.17) family.</text>
</comment>
<name>A0A167H890_9GAMM</name>
<dbReference type="InterPro" id="IPR010131">
    <property type="entry name" value="MdtP/NodT-like"/>
</dbReference>
<keyword evidence="2" id="KW-0564">Palmitate</keyword>
<gene>
    <name evidence="4" type="ORF">I596_3437</name>
</gene>
<dbReference type="SUPFAM" id="SSF56954">
    <property type="entry name" value="Outer membrane efflux proteins (OEP)"/>
    <property type="match status" value="1"/>
</dbReference>
<dbReference type="NCBIfam" id="TIGR01845">
    <property type="entry name" value="outer_NodT"/>
    <property type="match status" value="1"/>
</dbReference>
<protein>
    <submittedName>
        <fullName evidence="4">RND efflux system, outer membrane lipoprotein, NodT family</fullName>
    </submittedName>
</protein>
<dbReference type="STRING" id="1300342.I596_3437"/>
<keyword evidence="2" id="KW-1134">Transmembrane beta strand</keyword>
<feature type="region of interest" description="Disordered" evidence="3">
    <location>
        <begin position="17"/>
        <end position="42"/>
    </location>
</feature>
<accession>A0A167H890</accession>
<keyword evidence="2" id="KW-0472">Membrane</keyword>
<dbReference type="EMBL" id="CP015249">
    <property type="protein sequence ID" value="ANB19426.1"/>
    <property type="molecule type" value="Genomic_DNA"/>
</dbReference>